<keyword evidence="11" id="KW-0235">DNA replication</keyword>
<evidence type="ECO:0000256" key="26">
    <source>
        <dbReference type="ARBA" id="ARBA00075894"/>
    </source>
</evidence>
<evidence type="ECO:0000256" key="7">
    <source>
        <dbReference type="ARBA" id="ARBA00022553"/>
    </source>
</evidence>
<dbReference type="EMBL" id="LHPM01000019">
    <property type="protein sequence ID" value="OAL62128.1"/>
    <property type="molecule type" value="Genomic_DNA"/>
</dbReference>
<dbReference type="Pfam" id="PF17855">
    <property type="entry name" value="MCM_lid"/>
    <property type="match status" value="1"/>
</dbReference>
<evidence type="ECO:0000256" key="1">
    <source>
        <dbReference type="ARBA" id="ARBA00001936"/>
    </source>
</evidence>
<dbReference type="GO" id="GO:0043596">
    <property type="term" value="C:nuclear replication fork"/>
    <property type="evidence" value="ECO:0007669"/>
    <property type="project" value="UniProtKB-ARBA"/>
</dbReference>
<dbReference type="GO" id="GO:0007034">
    <property type="term" value="P:vacuolar transport"/>
    <property type="evidence" value="ECO:0007669"/>
    <property type="project" value="TreeGrafter"/>
</dbReference>
<evidence type="ECO:0000259" key="34">
    <source>
        <dbReference type="PROSITE" id="PS51382"/>
    </source>
</evidence>
<keyword evidence="15 29" id="KW-0067">ATP-binding</keyword>
<feature type="compositionally biased region" description="Low complexity" evidence="31">
    <location>
        <begin position="63"/>
        <end position="85"/>
    </location>
</feature>
<dbReference type="VEuPathDB" id="FungiDB:TERG_03286"/>
<dbReference type="GO" id="GO:0005524">
    <property type="term" value="F:ATP binding"/>
    <property type="evidence" value="ECO:0007669"/>
    <property type="project" value="UniProtKB-KW"/>
</dbReference>
<feature type="compositionally biased region" description="Polar residues" evidence="31">
    <location>
        <begin position="128"/>
        <end position="155"/>
    </location>
</feature>
<dbReference type="GO" id="GO:0006279">
    <property type="term" value="P:premeiotic DNA replication"/>
    <property type="evidence" value="ECO:0007669"/>
    <property type="project" value="UniProtKB-ARBA"/>
</dbReference>
<feature type="compositionally biased region" description="Acidic residues" evidence="31">
    <location>
        <begin position="1610"/>
        <end position="1620"/>
    </location>
</feature>
<feature type="region of interest" description="Disordered" evidence="31">
    <location>
        <begin position="1"/>
        <end position="158"/>
    </location>
</feature>
<feature type="domain" description="MCM C-terminal AAA(+) ATPase" evidence="33">
    <location>
        <begin position="596"/>
        <end position="804"/>
    </location>
</feature>
<evidence type="ECO:0000256" key="2">
    <source>
        <dbReference type="ARBA" id="ARBA00004123"/>
    </source>
</evidence>
<keyword evidence="18 32" id="KW-0472">Membrane</keyword>
<feature type="coiled-coil region" evidence="30">
    <location>
        <begin position="857"/>
        <end position="884"/>
    </location>
</feature>
<evidence type="ECO:0000256" key="30">
    <source>
        <dbReference type="SAM" id="Coils"/>
    </source>
</evidence>
<evidence type="ECO:0000256" key="19">
    <source>
        <dbReference type="ARBA" id="ARBA00023242"/>
    </source>
</evidence>
<dbReference type="PROSITE" id="PS51382">
    <property type="entry name" value="SPX"/>
    <property type="match status" value="1"/>
</dbReference>
<comment type="caution">
    <text evidence="35">The sequence shown here is derived from an EMBL/GenBank/DDBJ whole genome shotgun (WGS) entry which is preliminary data.</text>
</comment>
<dbReference type="InterPro" id="IPR042267">
    <property type="entry name" value="VTC_sf"/>
</dbReference>
<dbReference type="GO" id="GO:0008976">
    <property type="term" value="F:polyphosphate kinase activity"/>
    <property type="evidence" value="ECO:0007669"/>
    <property type="project" value="UniProtKB-EC"/>
</dbReference>
<dbReference type="GO" id="GO:0097373">
    <property type="term" value="C:MCM core complex"/>
    <property type="evidence" value="ECO:0007669"/>
    <property type="project" value="UniProtKB-ARBA"/>
</dbReference>
<keyword evidence="13" id="KW-0378">Hydrolase</keyword>
<evidence type="ECO:0000256" key="28">
    <source>
        <dbReference type="ARBA" id="ARBA00081313"/>
    </source>
</evidence>
<dbReference type="Pfam" id="PF00493">
    <property type="entry name" value="MCM"/>
    <property type="match status" value="1"/>
</dbReference>
<dbReference type="InterPro" id="IPR003807">
    <property type="entry name" value="DUF202"/>
</dbReference>
<evidence type="ECO:0000256" key="18">
    <source>
        <dbReference type="ARBA" id="ARBA00023136"/>
    </source>
</evidence>
<dbReference type="InterPro" id="IPR031327">
    <property type="entry name" value="MCM"/>
</dbReference>
<sequence>MSTPSSSRRRGRPSQSSANSTPSRGTAQPQVVISSPAPSRQTQNNPDQTTTPRNRRVADNGVPSSSPIFFQSSPAGAGSAANAAPDRSSPMPSSPLGDRDTTPRPTRPLVEDSSPIRYMSSSSPGRPGNSQTRRNDIPTSSSGLFLRSPNPNAITTRRGDIHSDAFSTTGTRRRTLFVDESGMPVRNREPLSDATFSNLNPDTSEADILGGTSTRYIWGTNIAITDAFESFKNFLYNFARKHRMIYDGATEAEIRALGSSADEKEYVRMLNEMRQLGVNGLNLDLRNLKAFPPTIKLWHHIQYYPQEIVPIMDQCLKDVMVVLTGEEIERARQSNQRRPAAAARDTSSIPAFHTSDADGNGNAPAQQDSSSILADIESRPYKVFPFGLDKSTNMRDLDPVDLDHLISVKGLVIRATPVIPDMKEAFFRCDVCFHCVRVEIDRGRIAEPTRCPRQLCDTQNSMQLIHNRCRFADKQIIRLQETPDSIPDGQTPHSVSLCVYDELVDMCRAGDRIEVTGIFRSSAVRVNPRQRSTKALFKTYVDVLHVQKIDKKKLGIDASTVEQELSEKVAREVDQVRKISQEEEEKIRQTAARPDVYELLARSLAPSIYEMEDVKKGILLQLFGGTNKTFEKGGNPRYRGDINVLLCGDPSTSKSQLLKYVHKIAPRGIYTSGKGSSAVGLTAYVTRDPESKQLVLESGALVLSDGGVCCIDEFDKMNDATRSVLHEVMEQQTVSIAKAGIITTLNARTSILASANPIGSRYNPNLSVPQNIDLPPTLLSRFDLVYLVLDRVDEQNDRRLAKHMVGMYLEDAPETGSSEEILPIEFLTSYITYAKTRISPKLTPAAGAALTDAYVAMRKLGDDIRAAERRITATTRQLESMIRLSEAHARMRLSEEVTADDVEEAVRLIRSALKQAATDARTGLIDMSLLTEGTTARERRLRDDMKKAILAIVDELGGRGTGARWADVLRKLNEGTVPVEGAEFMEAVKSLETEGLINVVGEETSFASSSLSIRLFFRGLAGFAARSRVESSRLVATGGGEVDSPLPGPSPPPVSLHRRALQSVVEKPRFWRARSRQFEATMRFGQQLRSSLIKEYAWHYIAYEDLKDALKTPFETEPTLENPSPKRKPWTEEDERRFVALLESELDKVFTFQKVKSDEIVRRIKASDKEVSEVVGRLDQATATSGSVRNRQPPPSDDDFLLLEEDLSDIIADVHDLAKYTQLNYTGFQKIIKKHDKQTSWCLRPVFATRLRAKPFFKDNYDAFVVKLSKLYDLVRTKGHPVEGDSAAGGSQQNFVRQTTKYWVHPDNITELKLIILKHLPVLVFNASKEFEESDAAISSIYFDNTDTWELYTGRLKKTEGAEAIRLRWYGGMENDQIFVERKTHREDWTGEKSVKARFPIKEKYVNAYLEGRMTVESIFEKARKEGKKSEKQIADWEQLAREIQYRVITRQLVPVNRSFYHRTAFQLPGDARVRVSLDTELTMIREDNLDGRQRCGQNWRRMDIGIDYPFKQLPAADIERFPYAVLEVKLQTQAGQEPPQWIKELTSSHLVEAVPKFSKFIHGTATLMPDRINLLPFWMPQMDVDIRKPITPGFGIERPVQSNQSTSDDMLEDDDSDDEGGIRVDGTDVTTQTNGAAGNGMQYHDSQGDEANGYTANETNNMVAPGNLLDIEERIAADGLLGGNDYPLYDSEDESNAQDELEEARQVGGLQYYYKLTKYNLKSAGRNTIQFLSYLRPFPQPTELPEGAGGGRNRRILGDDIQVKRFKAPKGKRIHVPVRVEPKVFFAVERTFLSWLEFSIWVSGIALTLLNFGHDKISIITAWAFTVMACLLLVYSFLLYMWRVDKIRKQRDVKNVYHEKWGPTILCLGVIVSVIINFSLRAKAGGLFGPGGSANNTGTLVIASSK</sequence>
<comment type="similarity">
    <text evidence="22">Belongs to the VTC4 family.</text>
</comment>
<evidence type="ECO:0000313" key="35">
    <source>
        <dbReference type="EMBL" id="OAL62128.1"/>
    </source>
</evidence>
<dbReference type="CDD" id="cd14480">
    <property type="entry name" value="SPX_VTC2_like"/>
    <property type="match status" value="1"/>
</dbReference>
<comment type="subcellular location">
    <subcellularLocation>
        <location evidence="2">Nucleus</location>
    </subcellularLocation>
    <subcellularLocation>
        <location evidence="3">Vacuole membrane</location>
        <topology evidence="3">Multi-pass membrane protein</topology>
    </subcellularLocation>
</comment>
<evidence type="ECO:0000256" key="20">
    <source>
        <dbReference type="ARBA" id="ARBA00047995"/>
    </source>
</evidence>
<dbReference type="VEuPathDB" id="FungiDB:TERG_11979"/>
<dbReference type="GO" id="GO:0005656">
    <property type="term" value="C:nuclear pre-replicative complex"/>
    <property type="evidence" value="ECO:0007669"/>
    <property type="project" value="UniProtKB-ARBA"/>
</dbReference>
<keyword evidence="16 32" id="KW-1133">Transmembrane helix</keyword>
<feature type="region of interest" description="Disordered" evidence="31">
    <location>
        <begin position="1594"/>
        <end position="1645"/>
    </location>
</feature>
<reference evidence="35 36" key="1">
    <citation type="submission" date="2016-05" db="EMBL/GenBank/DDBJ databases">
        <title>Genome sequencing of Trichophyton rubrum CMCC(F)T1i isolated from hair.</title>
        <authorList>
            <person name="Zhan P."/>
            <person name="Tao Y."/>
            <person name="Liu W."/>
        </authorList>
    </citation>
    <scope>NUCLEOTIDE SEQUENCE [LARGE SCALE GENOMIC DNA]</scope>
    <source>
        <strain evidence="36">CMCC(F)T1i</strain>
    </source>
</reference>
<dbReference type="EC" id="3.6.4.12" evidence="5"/>
<dbReference type="InterPro" id="IPR033762">
    <property type="entry name" value="MCM_OB"/>
</dbReference>
<evidence type="ECO:0000256" key="10">
    <source>
        <dbReference type="ARBA" id="ARBA00022692"/>
    </source>
</evidence>
<dbReference type="PRINTS" id="PR01660">
    <property type="entry name" value="MCMPROTEIN4"/>
</dbReference>
<keyword evidence="30" id="KW-0175">Coiled coil</keyword>
<dbReference type="InterPro" id="IPR018525">
    <property type="entry name" value="MCM_CS"/>
</dbReference>
<evidence type="ECO:0000256" key="22">
    <source>
        <dbReference type="ARBA" id="ARBA00061390"/>
    </source>
</evidence>
<evidence type="ECO:0000256" key="12">
    <source>
        <dbReference type="ARBA" id="ARBA00022741"/>
    </source>
</evidence>
<dbReference type="SUPFAM" id="SSF50249">
    <property type="entry name" value="Nucleic acid-binding proteins"/>
    <property type="match status" value="1"/>
</dbReference>
<evidence type="ECO:0000256" key="6">
    <source>
        <dbReference type="ARBA" id="ARBA00012960"/>
    </source>
</evidence>
<evidence type="ECO:0000256" key="5">
    <source>
        <dbReference type="ARBA" id="ARBA00012551"/>
    </source>
</evidence>
<dbReference type="Pfam" id="PF17207">
    <property type="entry name" value="MCM_OB"/>
    <property type="match status" value="1"/>
</dbReference>
<evidence type="ECO:0000256" key="13">
    <source>
        <dbReference type="ARBA" id="ARBA00022801"/>
    </source>
</evidence>
<dbReference type="PROSITE" id="PS00847">
    <property type="entry name" value="MCM_1"/>
    <property type="match status" value="1"/>
</dbReference>
<dbReference type="InterPro" id="IPR041562">
    <property type="entry name" value="MCM_lid"/>
</dbReference>
<evidence type="ECO:0000256" key="21">
    <source>
        <dbReference type="ARBA" id="ARBA00050204"/>
    </source>
</evidence>
<evidence type="ECO:0000259" key="33">
    <source>
        <dbReference type="PROSITE" id="PS50051"/>
    </source>
</evidence>
<dbReference type="PANTHER" id="PTHR46140:SF1">
    <property type="entry name" value="VACUOLAR TRANSPORTER CHAPERONE COMPLEX SUBUNIT 4-RELATED"/>
    <property type="match status" value="1"/>
</dbReference>
<dbReference type="Gene3D" id="2.20.28.10">
    <property type="match status" value="1"/>
</dbReference>
<dbReference type="GO" id="GO:0042144">
    <property type="term" value="P:vacuole fusion, non-autophagic"/>
    <property type="evidence" value="ECO:0007669"/>
    <property type="project" value="TreeGrafter"/>
</dbReference>
<dbReference type="Gene3D" id="3.40.50.300">
    <property type="entry name" value="P-loop containing nucleotide triphosphate hydrolases"/>
    <property type="match status" value="1"/>
</dbReference>
<dbReference type="GO" id="GO:0016887">
    <property type="term" value="F:ATP hydrolysis activity"/>
    <property type="evidence" value="ECO:0007669"/>
    <property type="project" value="RHEA"/>
</dbReference>
<evidence type="ECO:0000256" key="4">
    <source>
        <dbReference type="ARBA" id="ARBA00008010"/>
    </source>
</evidence>
<dbReference type="PRINTS" id="PR01657">
    <property type="entry name" value="MCMFAMILY"/>
</dbReference>
<evidence type="ECO:0000256" key="24">
    <source>
        <dbReference type="ARBA" id="ARBA00073498"/>
    </source>
</evidence>
<dbReference type="InterPro" id="IPR027417">
    <property type="entry name" value="P-loop_NTPase"/>
</dbReference>
<dbReference type="Pfam" id="PF02656">
    <property type="entry name" value="DUF202"/>
    <property type="match status" value="1"/>
</dbReference>
<dbReference type="GO" id="GO:0000329">
    <property type="term" value="C:fungal-type vacuole membrane"/>
    <property type="evidence" value="ECO:0007669"/>
    <property type="project" value="TreeGrafter"/>
</dbReference>
<comment type="cofactor">
    <cofactor evidence="1">
        <name>Mn(2+)</name>
        <dbReference type="ChEBI" id="CHEBI:29035"/>
    </cofactor>
</comment>
<feature type="region of interest" description="Disordered" evidence="31">
    <location>
        <begin position="331"/>
        <end position="369"/>
    </location>
</feature>
<dbReference type="Gene3D" id="2.40.50.140">
    <property type="entry name" value="Nucleic acid-binding proteins"/>
    <property type="match status" value="1"/>
</dbReference>
<dbReference type="Pfam" id="PF09359">
    <property type="entry name" value="VTC"/>
    <property type="match status" value="1"/>
</dbReference>
<evidence type="ECO:0000256" key="32">
    <source>
        <dbReference type="SAM" id="Phobius"/>
    </source>
</evidence>
<evidence type="ECO:0000256" key="25">
    <source>
        <dbReference type="ARBA" id="ARBA00074938"/>
    </source>
</evidence>
<keyword evidence="7" id="KW-0597">Phosphoprotein</keyword>
<feature type="transmembrane region" description="Helical" evidence="32">
    <location>
        <begin position="1820"/>
        <end position="1842"/>
    </location>
</feature>
<keyword evidence="14" id="KW-0347">Helicase</keyword>
<dbReference type="FunFam" id="3.30.1640.10:FF:000011">
    <property type="entry name" value="DNA helicase"/>
    <property type="match status" value="1"/>
</dbReference>
<dbReference type="InterPro" id="IPR027925">
    <property type="entry name" value="MCM_N"/>
</dbReference>
<protein>
    <recommendedName>
        <fullName evidence="24">DNA replication licensing factor MCM4</fullName>
        <ecNumber evidence="6">2.7.4.1</ecNumber>
        <ecNumber evidence="5">3.6.4.12</ecNumber>
    </recommendedName>
    <alternativeName>
        <fullName evidence="25">DNA replication licensing factor mcm4</fullName>
    </alternativeName>
    <alternativeName>
        <fullName evidence="27">Polyphosphate kinase</fullName>
    </alternativeName>
    <alternativeName>
        <fullName evidence="26">SPX-dependent polyphosphate polymerase VTC subunit 4</fullName>
    </alternativeName>
    <alternativeName>
        <fullName evidence="28">Vacuolar membrane polyphosphate polymerase catalytic subunit</fullName>
    </alternativeName>
    <alternativeName>
        <fullName evidence="23">Vacuolar transporter chaperone complex subunit 4</fullName>
    </alternativeName>
</protein>
<dbReference type="PROSITE" id="PS50051">
    <property type="entry name" value="MCM_2"/>
    <property type="match status" value="1"/>
</dbReference>
<evidence type="ECO:0000256" key="11">
    <source>
        <dbReference type="ARBA" id="ARBA00022705"/>
    </source>
</evidence>
<dbReference type="GO" id="GO:0006799">
    <property type="term" value="P:polyphosphate biosynthetic process"/>
    <property type="evidence" value="ECO:0007669"/>
    <property type="project" value="UniProtKB-ARBA"/>
</dbReference>
<evidence type="ECO:0000256" key="15">
    <source>
        <dbReference type="ARBA" id="ARBA00022840"/>
    </source>
</evidence>
<dbReference type="FunFam" id="3.20.100.30:FF:000001">
    <property type="entry name" value="Vacuolar transporter chaperone 4"/>
    <property type="match status" value="1"/>
</dbReference>
<evidence type="ECO:0000256" key="14">
    <source>
        <dbReference type="ARBA" id="ARBA00022806"/>
    </source>
</evidence>
<feature type="compositionally biased region" description="Low complexity" evidence="31">
    <location>
        <begin position="40"/>
        <end position="52"/>
    </location>
</feature>
<dbReference type="EC" id="2.7.4.1" evidence="6"/>
<gene>
    <name evidence="35" type="ORF">A7C99_6703</name>
</gene>
<dbReference type="CDD" id="cd17755">
    <property type="entry name" value="MCM4"/>
    <property type="match status" value="1"/>
</dbReference>
<dbReference type="VEuPathDB" id="FungiDB:TERG_11978"/>
<dbReference type="PANTHER" id="PTHR46140">
    <property type="entry name" value="VACUOLAR TRANSPORTER CHAPERONE 1-RELATED"/>
    <property type="match status" value="1"/>
</dbReference>
<evidence type="ECO:0000313" key="36">
    <source>
        <dbReference type="Proteomes" id="UP000243015"/>
    </source>
</evidence>
<evidence type="ECO:0000256" key="16">
    <source>
        <dbReference type="ARBA" id="ARBA00022989"/>
    </source>
</evidence>
<dbReference type="GO" id="GO:0042555">
    <property type="term" value="C:MCM complex"/>
    <property type="evidence" value="ECO:0007669"/>
    <property type="project" value="InterPro"/>
</dbReference>
<comment type="similarity">
    <text evidence="4 29">Belongs to the MCM family.</text>
</comment>
<keyword evidence="17 29" id="KW-0238">DNA-binding</keyword>
<dbReference type="InterPro" id="IPR004331">
    <property type="entry name" value="SPX_dom"/>
</dbReference>
<dbReference type="Pfam" id="PF21128">
    <property type="entry name" value="WHD_MCM4"/>
    <property type="match status" value="1"/>
</dbReference>
<comment type="catalytic activity">
    <reaction evidence="20">
        <text>ATP + H2O = ADP + phosphate + H(+)</text>
        <dbReference type="Rhea" id="RHEA:13065"/>
        <dbReference type="ChEBI" id="CHEBI:15377"/>
        <dbReference type="ChEBI" id="CHEBI:15378"/>
        <dbReference type="ChEBI" id="CHEBI:30616"/>
        <dbReference type="ChEBI" id="CHEBI:43474"/>
        <dbReference type="ChEBI" id="CHEBI:456216"/>
        <dbReference type="EC" id="3.6.4.12"/>
    </reaction>
</comment>
<feature type="transmembrane region" description="Helical" evidence="32">
    <location>
        <begin position="1862"/>
        <end position="1881"/>
    </location>
</feature>
<name>A0A178EQ67_TRIRU</name>
<keyword evidence="12 29" id="KW-0547">Nucleotide-binding</keyword>
<feature type="compositionally biased region" description="Polar residues" evidence="31">
    <location>
        <begin position="18"/>
        <end position="39"/>
    </location>
</feature>
<keyword evidence="9" id="KW-0808">Transferase</keyword>
<dbReference type="InterPro" id="IPR008047">
    <property type="entry name" value="MCM_4"/>
</dbReference>
<dbReference type="InterPro" id="IPR018966">
    <property type="entry name" value="VTC_domain"/>
</dbReference>
<dbReference type="GO" id="GO:0016237">
    <property type="term" value="P:microautophagy"/>
    <property type="evidence" value="ECO:0007669"/>
    <property type="project" value="TreeGrafter"/>
</dbReference>
<dbReference type="InterPro" id="IPR001208">
    <property type="entry name" value="MCM_dom"/>
</dbReference>
<dbReference type="GO" id="GO:0031261">
    <property type="term" value="C:DNA replication preinitiation complex"/>
    <property type="evidence" value="ECO:0007669"/>
    <property type="project" value="UniProtKB-ARBA"/>
</dbReference>
<dbReference type="CDD" id="cd07751">
    <property type="entry name" value="PolyPPase_VTC4_like"/>
    <property type="match status" value="1"/>
</dbReference>
<comment type="catalytic activity">
    <reaction evidence="21">
        <text>[phosphate](n) + ATP = [phosphate](n+1) + ADP</text>
        <dbReference type="Rhea" id="RHEA:19573"/>
        <dbReference type="Rhea" id="RHEA-COMP:9859"/>
        <dbReference type="Rhea" id="RHEA-COMP:14280"/>
        <dbReference type="ChEBI" id="CHEBI:16838"/>
        <dbReference type="ChEBI" id="CHEBI:30616"/>
        <dbReference type="ChEBI" id="CHEBI:456216"/>
        <dbReference type="EC" id="2.7.4.1"/>
    </reaction>
    <physiologicalReaction direction="left-to-right" evidence="21">
        <dbReference type="Rhea" id="RHEA:19574"/>
    </physiologicalReaction>
</comment>
<dbReference type="InterPro" id="IPR051572">
    <property type="entry name" value="VTC_Complex_Subunit"/>
</dbReference>
<evidence type="ECO:0000256" key="23">
    <source>
        <dbReference type="ARBA" id="ARBA00067464"/>
    </source>
</evidence>
<keyword evidence="8" id="KW-0926">Vacuole</keyword>
<evidence type="ECO:0000256" key="3">
    <source>
        <dbReference type="ARBA" id="ARBA00004128"/>
    </source>
</evidence>
<evidence type="ECO:0000256" key="17">
    <source>
        <dbReference type="ARBA" id="ARBA00023125"/>
    </source>
</evidence>
<dbReference type="FunFam" id="3.40.50.300:FF:000217">
    <property type="entry name" value="DNA helicase"/>
    <property type="match status" value="1"/>
</dbReference>
<evidence type="ECO:0000256" key="27">
    <source>
        <dbReference type="ARBA" id="ARBA00080494"/>
    </source>
</evidence>
<dbReference type="Gene3D" id="3.20.100.30">
    <property type="entry name" value="VTC, catalytic tunnel domain"/>
    <property type="match status" value="1"/>
</dbReference>
<dbReference type="SUPFAM" id="SSF52540">
    <property type="entry name" value="P-loop containing nucleoside triphosphate hydrolases"/>
    <property type="match status" value="1"/>
</dbReference>
<feature type="domain" description="SPX" evidence="34">
    <location>
        <begin position="1082"/>
        <end position="1249"/>
    </location>
</feature>
<dbReference type="InterPro" id="IPR012340">
    <property type="entry name" value="NA-bd_OB-fold"/>
</dbReference>
<accession>A0A178EQ67</accession>
<dbReference type="GO" id="GO:0003677">
    <property type="term" value="F:DNA binding"/>
    <property type="evidence" value="ECO:0007669"/>
    <property type="project" value="UniProtKB-KW"/>
</dbReference>
<dbReference type="Proteomes" id="UP000243015">
    <property type="component" value="Unassembled WGS sequence"/>
</dbReference>
<dbReference type="FunFam" id="2.20.28.10:FF:000003">
    <property type="entry name" value="DNA helicase"/>
    <property type="match status" value="1"/>
</dbReference>
<dbReference type="GO" id="GO:0003678">
    <property type="term" value="F:DNA helicase activity"/>
    <property type="evidence" value="ECO:0007669"/>
    <property type="project" value="UniProtKB-EC"/>
</dbReference>
<dbReference type="GO" id="GO:0006270">
    <property type="term" value="P:DNA replication initiation"/>
    <property type="evidence" value="ECO:0007669"/>
    <property type="project" value="InterPro"/>
</dbReference>
<evidence type="ECO:0000256" key="31">
    <source>
        <dbReference type="SAM" id="MobiDB-lite"/>
    </source>
</evidence>
<evidence type="ECO:0000256" key="8">
    <source>
        <dbReference type="ARBA" id="ARBA00022554"/>
    </source>
</evidence>
<keyword evidence="19" id="KW-0539">Nucleus</keyword>
<evidence type="ECO:0000256" key="29">
    <source>
        <dbReference type="RuleBase" id="RU004070"/>
    </source>
</evidence>
<keyword evidence="10 32" id="KW-0812">Transmembrane</keyword>
<feature type="compositionally biased region" description="Low complexity" evidence="31">
    <location>
        <begin position="113"/>
        <end position="123"/>
    </location>
</feature>
<dbReference type="Pfam" id="PF14551">
    <property type="entry name" value="MCM_N"/>
    <property type="match status" value="1"/>
</dbReference>
<proteinExistence type="inferred from homology"/>
<dbReference type="SMART" id="SM00350">
    <property type="entry name" value="MCM"/>
    <property type="match status" value="1"/>
</dbReference>
<organism evidence="35 36">
    <name type="scientific">Trichophyton rubrum</name>
    <name type="common">Athlete's foot fungus</name>
    <name type="synonym">Epidermophyton rubrum</name>
    <dbReference type="NCBI Taxonomy" id="5551"/>
    <lineage>
        <taxon>Eukaryota</taxon>
        <taxon>Fungi</taxon>
        <taxon>Dikarya</taxon>
        <taxon>Ascomycota</taxon>
        <taxon>Pezizomycotina</taxon>
        <taxon>Eurotiomycetes</taxon>
        <taxon>Eurotiomycetidae</taxon>
        <taxon>Onygenales</taxon>
        <taxon>Arthrodermataceae</taxon>
        <taxon>Trichophyton</taxon>
    </lineage>
</organism>
<evidence type="ECO:0000256" key="9">
    <source>
        <dbReference type="ARBA" id="ARBA00022679"/>
    </source>
</evidence>
<dbReference type="GO" id="GO:0033254">
    <property type="term" value="C:vacuolar transporter chaperone complex"/>
    <property type="evidence" value="ECO:0007669"/>
    <property type="project" value="TreeGrafter"/>
</dbReference>